<dbReference type="AlphaFoldDB" id="A0A251WYU2"/>
<dbReference type="PIRSF" id="PIRSF005052">
    <property type="entry name" value="P-loopkin"/>
    <property type="match status" value="1"/>
</dbReference>
<dbReference type="Pfam" id="PF22740">
    <property type="entry name" value="PapZ_C"/>
    <property type="match status" value="1"/>
</dbReference>
<dbReference type="InterPro" id="IPR053930">
    <property type="entry name" value="RapZ-like_N"/>
</dbReference>
<dbReference type="NCBIfam" id="NF003828">
    <property type="entry name" value="PRK05416.1"/>
    <property type="match status" value="1"/>
</dbReference>
<dbReference type="PANTHER" id="PTHR30448:SF0">
    <property type="entry name" value="RNASE ADAPTER PROTEIN RAPZ"/>
    <property type="match status" value="1"/>
</dbReference>
<evidence type="ECO:0000259" key="6">
    <source>
        <dbReference type="Pfam" id="PF22740"/>
    </source>
</evidence>
<reference evidence="7 8" key="1">
    <citation type="submission" date="2016-12" db="EMBL/GenBank/DDBJ databases">
        <title>The draft genome sequence of HSLHS2.</title>
        <authorList>
            <person name="Hu D."/>
            <person name="Wang L."/>
            <person name="Shao Z."/>
        </authorList>
    </citation>
    <scope>NUCLEOTIDE SEQUENCE [LARGE SCALE GENOMIC DNA]</scope>
    <source>
        <strain evidence="7">MCCC 1A06712</strain>
    </source>
</reference>
<dbReference type="Pfam" id="PF03668">
    <property type="entry name" value="RapZ-like_N"/>
    <property type="match status" value="1"/>
</dbReference>
<accession>A0A251WYU2</accession>
<dbReference type="RefSeq" id="WP_086450819.1">
    <property type="nucleotide sequence ID" value="NZ_MSPP01000002.1"/>
</dbReference>
<gene>
    <name evidence="7" type="ORF">BVC71_06365</name>
</gene>
<comment type="caution">
    <text evidence="7">The sequence shown here is derived from an EMBL/GenBank/DDBJ whole genome shotgun (WGS) entry which is preliminary data.</text>
</comment>
<dbReference type="InterPro" id="IPR005337">
    <property type="entry name" value="RapZ-like"/>
</dbReference>
<evidence type="ECO:0000313" key="7">
    <source>
        <dbReference type="EMBL" id="OUD09471.1"/>
    </source>
</evidence>
<organism evidence="7 8">
    <name type="scientific">Marivivens niveibacter</name>
    <dbReference type="NCBI Taxonomy" id="1930667"/>
    <lineage>
        <taxon>Bacteria</taxon>
        <taxon>Pseudomonadati</taxon>
        <taxon>Pseudomonadota</taxon>
        <taxon>Alphaproteobacteria</taxon>
        <taxon>Rhodobacterales</taxon>
        <taxon>Paracoccaceae</taxon>
        <taxon>Marivivens group</taxon>
        <taxon>Marivivens</taxon>
    </lineage>
</organism>
<feature type="domain" description="RapZ-like N-terminal" evidence="5">
    <location>
        <begin position="9"/>
        <end position="162"/>
    </location>
</feature>
<dbReference type="Gene3D" id="3.40.50.300">
    <property type="entry name" value="P-loop containing nucleotide triphosphate hydrolases"/>
    <property type="match status" value="1"/>
</dbReference>
<evidence type="ECO:0000256" key="3">
    <source>
        <dbReference type="ARBA" id="ARBA00023134"/>
    </source>
</evidence>
<dbReference type="SUPFAM" id="SSF52540">
    <property type="entry name" value="P-loop containing nucleoside triphosphate hydrolases"/>
    <property type="match status" value="1"/>
</dbReference>
<dbReference type="OrthoDB" id="9784461at2"/>
<proteinExistence type="inferred from homology"/>
<dbReference type="CDD" id="cd02019">
    <property type="entry name" value="NK"/>
    <property type="match status" value="1"/>
</dbReference>
<evidence type="ECO:0000259" key="5">
    <source>
        <dbReference type="Pfam" id="PF03668"/>
    </source>
</evidence>
<keyword evidence="3 4" id="KW-0342">GTP-binding</keyword>
<dbReference type="GO" id="GO:0005524">
    <property type="term" value="F:ATP binding"/>
    <property type="evidence" value="ECO:0007669"/>
    <property type="project" value="UniProtKB-UniRule"/>
</dbReference>
<feature type="domain" description="RapZ C-terminal" evidence="6">
    <location>
        <begin position="168"/>
        <end position="287"/>
    </location>
</feature>
<dbReference type="EMBL" id="MSPP01000002">
    <property type="protein sequence ID" value="OUD09471.1"/>
    <property type="molecule type" value="Genomic_DNA"/>
</dbReference>
<sequence length="301" mass="34027">MLDAPEKQDLILVTGPSGAGRTTAVRALEDIGFEVIDNLPLSLLDRLIEGSPLDRPLALGLDVRNRDFTVNGVIDTIDRLGVDPRVDLKVLFLDCADDVLIRRFSETRRRHPLADSDDPIVGIRKEKELMQPIRTRAEFLIDTSAMSPHEARLEVQRWFSSDHDQLLSVATQSFSYKRGLPRGLDFVFDCRFLRNPHWDPELRALDGTTDDVQSYVTQDERFAPFFNHVKSMIELLLPAFRDAGKTHLSIGFGCTGGQHRSVTMTELLSKALADDGWRVSKRHREIERQTETGLADRGEHA</sequence>
<dbReference type="Proteomes" id="UP000194664">
    <property type="component" value="Unassembled WGS sequence"/>
</dbReference>
<keyword evidence="8" id="KW-1185">Reference proteome</keyword>
<protein>
    <submittedName>
        <fullName evidence="7">RNase adaptor protein RapZ</fullName>
    </submittedName>
</protein>
<evidence type="ECO:0000256" key="2">
    <source>
        <dbReference type="ARBA" id="ARBA00022840"/>
    </source>
</evidence>
<dbReference type="InterPro" id="IPR027417">
    <property type="entry name" value="P-loop_NTPase"/>
</dbReference>
<evidence type="ECO:0000256" key="4">
    <source>
        <dbReference type="HAMAP-Rule" id="MF_00636"/>
    </source>
</evidence>
<keyword evidence="1 4" id="KW-0547">Nucleotide-binding</keyword>
<evidence type="ECO:0000313" key="8">
    <source>
        <dbReference type="Proteomes" id="UP000194664"/>
    </source>
</evidence>
<dbReference type="PANTHER" id="PTHR30448">
    <property type="entry name" value="RNASE ADAPTER PROTEIN RAPZ"/>
    <property type="match status" value="1"/>
</dbReference>
<feature type="binding site" evidence="4">
    <location>
        <begin position="62"/>
        <end position="65"/>
    </location>
    <ligand>
        <name>GTP</name>
        <dbReference type="ChEBI" id="CHEBI:37565"/>
    </ligand>
</feature>
<dbReference type="HAMAP" id="MF_00636">
    <property type="entry name" value="RapZ_like"/>
    <property type="match status" value="1"/>
</dbReference>
<evidence type="ECO:0000256" key="1">
    <source>
        <dbReference type="ARBA" id="ARBA00022741"/>
    </source>
</evidence>
<dbReference type="InterPro" id="IPR053931">
    <property type="entry name" value="RapZ_C"/>
</dbReference>
<dbReference type="GO" id="GO:0005525">
    <property type="term" value="F:GTP binding"/>
    <property type="evidence" value="ECO:0007669"/>
    <property type="project" value="UniProtKB-UniRule"/>
</dbReference>
<name>A0A251WYU2_9RHOB</name>
<keyword evidence="2 4" id="KW-0067">ATP-binding</keyword>
<feature type="binding site" evidence="4">
    <location>
        <begin position="15"/>
        <end position="22"/>
    </location>
    <ligand>
        <name>ATP</name>
        <dbReference type="ChEBI" id="CHEBI:30616"/>
    </ligand>
</feature>